<sequence length="245" mass="25984">MNLNLNNKKALVMGGSTGIGKAIALSLVNEGVEVYICSRSELKLKACCDEIGAAGYEVCDLSVPLASKQLIDKLIKRIGQIDILVTNTGGPEKGSFLEVSDQQWQQDFQSLWMSPVESIKTILPIMKSNNYGRIILVTSVAAKEPIAGLTTSNGLRAGLPGLARSIANEFSAFGITINCLLPGYTSTQRLKSLNLSDQTIKAMIPAGRLAEPSELADLATFLASEKGAYITGQSIAIDGGLLNGH</sequence>
<dbReference type="PRINTS" id="PR00081">
    <property type="entry name" value="GDHRDH"/>
</dbReference>
<protein>
    <submittedName>
        <fullName evidence="2">3-oxoacyl-ACP reductase</fullName>
    </submittedName>
</protein>
<organism evidence="2 3">
    <name type="scientific">Psychromonas marina</name>
    <dbReference type="NCBI Taxonomy" id="88364"/>
    <lineage>
        <taxon>Bacteria</taxon>
        <taxon>Pseudomonadati</taxon>
        <taxon>Pseudomonadota</taxon>
        <taxon>Gammaproteobacteria</taxon>
        <taxon>Alteromonadales</taxon>
        <taxon>Psychromonadaceae</taxon>
        <taxon>Psychromonas</taxon>
    </lineage>
</organism>
<reference evidence="3" key="1">
    <citation type="journal article" date="2019" name="Int. J. Syst. Evol. Microbiol.">
        <title>The Global Catalogue of Microorganisms (GCM) 10K type strain sequencing project: providing services to taxonomists for standard genome sequencing and annotation.</title>
        <authorList>
            <consortium name="The Broad Institute Genomics Platform"/>
            <consortium name="The Broad Institute Genome Sequencing Center for Infectious Disease"/>
            <person name="Wu L."/>
            <person name="Ma J."/>
        </authorList>
    </citation>
    <scope>NUCLEOTIDE SEQUENCE [LARGE SCALE GENOMIC DNA]</scope>
    <source>
        <strain evidence="3">NBRC 103166</strain>
    </source>
</reference>
<dbReference type="SUPFAM" id="SSF51735">
    <property type="entry name" value="NAD(P)-binding Rossmann-fold domains"/>
    <property type="match status" value="1"/>
</dbReference>
<dbReference type="EMBL" id="BSPQ01000021">
    <property type="protein sequence ID" value="GLS92366.1"/>
    <property type="molecule type" value="Genomic_DNA"/>
</dbReference>
<dbReference type="InterPro" id="IPR002347">
    <property type="entry name" value="SDR_fam"/>
</dbReference>
<dbReference type="Gene3D" id="3.40.50.720">
    <property type="entry name" value="NAD(P)-binding Rossmann-like Domain"/>
    <property type="match status" value="1"/>
</dbReference>
<evidence type="ECO:0000313" key="3">
    <source>
        <dbReference type="Proteomes" id="UP001157353"/>
    </source>
</evidence>
<gene>
    <name evidence="2" type="ORF">GCM10007916_34370</name>
</gene>
<name>A0ABQ6E4Q7_9GAMM</name>
<accession>A0ABQ6E4Q7</accession>
<evidence type="ECO:0000256" key="1">
    <source>
        <dbReference type="ARBA" id="ARBA00006484"/>
    </source>
</evidence>
<keyword evidence="3" id="KW-1185">Reference proteome</keyword>
<dbReference type="RefSeq" id="WP_284205469.1">
    <property type="nucleotide sequence ID" value="NZ_BSPQ01000021.1"/>
</dbReference>
<dbReference type="PANTHER" id="PTHR42879">
    <property type="entry name" value="3-OXOACYL-(ACYL-CARRIER-PROTEIN) REDUCTASE"/>
    <property type="match status" value="1"/>
</dbReference>
<dbReference type="InterPro" id="IPR050259">
    <property type="entry name" value="SDR"/>
</dbReference>
<proteinExistence type="inferred from homology"/>
<comment type="similarity">
    <text evidence="1">Belongs to the short-chain dehydrogenases/reductases (SDR) family.</text>
</comment>
<dbReference type="PANTHER" id="PTHR42879:SF6">
    <property type="entry name" value="NADPH-DEPENDENT REDUCTASE BACG"/>
    <property type="match status" value="1"/>
</dbReference>
<comment type="caution">
    <text evidence="2">The sequence shown here is derived from an EMBL/GenBank/DDBJ whole genome shotgun (WGS) entry which is preliminary data.</text>
</comment>
<dbReference type="Proteomes" id="UP001157353">
    <property type="component" value="Unassembled WGS sequence"/>
</dbReference>
<dbReference type="Pfam" id="PF13561">
    <property type="entry name" value="adh_short_C2"/>
    <property type="match status" value="1"/>
</dbReference>
<dbReference type="InterPro" id="IPR036291">
    <property type="entry name" value="NAD(P)-bd_dom_sf"/>
</dbReference>
<evidence type="ECO:0000313" key="2">
    <source>
        <dbReference type="EMBL" id="GLS92366.1"/>
    </source>
</evidence>